<keyword evidence="4 5" id="KW-0012">Acyltransferase</keyword>
<keyword evidence="6" id="KW-1185">Reference proteome</keyword>
<dbReference type="Proteomes" id="UP000007519">
    <property type="component" value="Chromosome"/>
</dbReference>
<dbReference type="InterPro" id="IPR051159">
    <property type="entry name" value="Hexapeptide_acetyltransf"/>
</dbReference>
<dbReference type="Pfam" id="PF00132">
    <property type="entry name" value="Hexapep"/>
    <property type="match status" value="1"/>
</dbReference>
<dbReference type="PANTHER" id="PTHR23416">
    <property type="entry name" value="SIALIC ACID SYNTHASE-RELATED"/>
    <property type="match status" value="1"/>
</dbReference>
<dbReference type="InterPro" id="IPR011004">
    <property type="entry name" value="Trimer_LpxA-like_sf"/>
</dbReference>
<protein>
    <submittedName>
        <fullName evidence="5">Nodulation protein L</fullName>
        <ecNumber evidence="5">2.3.1.79</ecNumber>
    </submittedName>
</protein>
<evidence type="ECO:0000313" key="6">
    <source>
        <dbReference type="Proteomes" id="UP000007519"/>
    </source>
</evidence>
<dbReference type="RefSeq" id="WP_014373374.1">
    <property type="nucleotide sequence ID" value="NC_016940.1"/>
</dbReference>
<evidence type="ECO:0000256" key="1">
    <source>
        <dbReference type="ARBA" id="ARBA00007274"/>
    </source>
</evidence>
<evidence type="ECO:0000256" key="2">
    <source>
        <dbReference type="ARBA" id="ARBA00022679"/>
    </source>
</evidence>
<evidence type="ECO:0000256" key="3">
    <source>
        <dbReference type="ARBA" id="ARBA00022737"/>
    </source>
</evidence>
<dbReference type="CDD" id="cd03357">
    <property type="entry name" value="LbH_MAT_GAT"/>
    <property type="match status" value="1"/>
</dbReference>
<reference evidence="5 6" key="1">
    <citation type="journal article" date="2012" name="Stand. Genomic Sci.">
        <title>Complete genome sequencing and analysis of Saprospira grandis str. Lewin, a predatory marine bacterium.</title>
        <authorList>
            <person name="Saw J.H."/>
            <person name="Yuryev A."/>
            <person name="Kanbe M."/>
            <person name="Hou S."/>
            <person name="Young A.G."/>
            <person name="Aizawa S."/>
            <person name="Alam M."/>
        </authorList>
    </citation>
    <scope>NUCLEOTIDE SEQUENCE [LARGE SCALE GENOMIC DNA]</scope>
    <source>
        <strain evidence="5 6">Lewin</strain>
    </source>
</reference>
<keyword evidence="3" id="KW-0677">Repeat</keyword>
<gene>
    <name evidence="5" type="primary">maa</name>
    <name evidence="5" type="ordered locus">SGRA_0388</name>
</gene>
<dbReference type="eggNOG" id="COG0110">
    <property type="taxonomic scope" value="Bacteria"/>
</dbReference>
<evidence type="ECO:0000313" key="5">
    <source>
        <dbReference type="EMBL" id="AFC23127.1"/>
    </source>
</evidence>
<evidence type="ECO:0000256" key="4">
    <source>
        <dbReference type="ARBA" id="ARBA00023315"/>
    </source>
</evidence>
<dbReference type="InterPro" id="IPR001451">
    <property type="entry name" value="Hexapep"/>
</dbReference>
<keyword evidence="2 5" id="KW-0808">Transferase</keyword>
<dbReference type="EC" id="2.3.1.79" evidence="5"/>
<organism evidence="5 6">
    <name type="scientific">Saprospira grandis (strain Lewin)</name>
    <dbReference type="NCBI Taxonomy" id="984262"/>
    <lineage>
        <taxon>Bacteria</taxon>
        <taxon>Pseudomonadati</taxon>
        <taxon>Bacteroidota</taxon>
        <taxon>Saprospiria</taxon>
        <taxon>Saprospirales</taxon>
        <taxon>Saprospiraceae</taxon>
        <taxon>Saprospira</taxon>
    </lineage>
</organism>
<dbReference type="InterPro" id="IPR018357">
    <property type="entry name" value="Hexapep_transf_CS"/>
</dbReference>
<dbReference type="SUPFAM" id="SSF51161">
    <property type="entry name" value="Trimeric LpxA-like enzymes"/>
    <property type="match status" value="1"/>
</dbReference>
<proteinExistence type="inferred from homology"/>
<name>H6L8Z1_SAPGL</name>
<dbReference type="KEGG" id="sgn:SGRA_0388"/>
<dbReference type="Gene3D" id="2.160.10.10">
    <property type="entry name" value="Hexapeptide repeat proteins"/>
    <property type="match status" value="1"/>
</dbReference>
<dbReference type="HOGENOM" id="CLU_051638_3_4_10"/>
<accession>H6L8Z1</accession>
<comment type="similarity">
    <text evidence="1">Belongs to the transferase hexapeptide repeat family.</text>
</comment>
<sequence length="189" mass="20652">MKNKTILDRLKSGEIILHSDAGFAELGHVCKEKRQLIRKMNRATKDEEIQELWEKITGQKMAENSCVFTPFHTNYGGNIQLGEGVFINHNCSFLDLGGIRIDNEVMIGPNVCLSSEGHPIAPRQRQSMKTAPIHIKKNAWIGANACILAGVTVGQYSIVAAGAVVTKDVPDYVVVAGCPAKVIKSIPKE</sequence>
<dbReference type="EMBL" id="CP002831">
    <property type="protein sequence ID" value="AFC23127.1"/>
    <property type="molecule type" value="Genomic_DNA"/>
</dbReference>
<dbReference type="GO" id="GO:0008925">
    <property type="term" value="F:maltose O-acetyltransferase activity"/>
    <property type="evidence" value="ECO:0007669"/>
    <property type="project" value="UniProtKB-EC"/>
</dbReference>
<dbReference type="OrthoDB" id="9812571at2"/>
<dbReference type="STRING" id="984262.SGRA_0388"/>
<dbReference type="AlphaFoldDB" id="H6L8Z1"/>
<dbReference type="PROSITE" id="PS00101">
    <property type="entry name" value="HEXAPEP_TRANSFERASES"/>
    <property type="match status" value="1"/>
</dbReference>
<dbReference type="PANTHER" id="PTHR23416:SF23">
    <property type="entry name" value="ACETYLTRANSFERASE C18B11.09C-RELATED"/>
    <property type="match status" value="1"/>
</dbReference>